<evidence type="ECO:0000256" key="6">
    <source>
        <dbReference type="ARBA" id="ARBA00022989"/>
    </source>
</evidence>
<dbReference type="AlphaFoldDB" id="A0A345ZSI7"/>
<keyword evidence="6 8" id="KW-1133">Transmembrane helix</keyword>
<name>A0A345ZSI7_9HYPH</name>
<keyword evidence="7 8" id="KW-0472">Membrane</keyword>
<evidence type="ECO:0000256" key="4">
    <source>
        <dbReference type="ARBA" id="ARBA00022519"/>
    </source>
</evidence>
<evidence type="ECO:0000256" key="2">
    <source>
        <dbReference type="ARBA" id="ARBA00022448"/>
    </source>
</evidence>
<dbReference type="Gene3D" id="1.10.3720.10">
    <property type="entry name" value="MetI-like"/>
    <property type="match status" value="1"/>
</dbReference>
<dbReference type="InterPro" id="IPR035906">
    <property type="entry name" value="MetI-like_sf"/>
</dbReference>
<gene>
    <name evidence="10" type="ORF">DW352_04735</name>
</gene>
<sequence length="265" mass="28750">MSRSPRRPFRYLAGLGLAVLYGFLLLPLVVVALASFSGGEVLRFPPEGFSLKWYARFFANESFLAALMLSLRLALISALAVSVLATLAALFYRQLPGRWREPFRVLVLMPLLLPEILTAIGLLFFLYRVGLGSSALGLQIGHIVVTLPFAFLSVLASLQQIEPALEEASASLGAGPLATFGRVVWPLIRPGVFTGALFAFIVSFDMFTMSFLLKPVGGNTLPLAVFDYLKYDFDPMAAAAATLSVGFALVVVLLVEKTVGLRRAF</sequence>
<dbReference type="Proteomes" id="UP000254889">
    <property type="component" value="Chromosome"/>
</dbReference>
<keyword evidence="5 8" id="KW-0812">Transmembrane</keyword>
<comment type="subcellular location">
    <subcellularLocation>
        <location evidence="1">Cell inner membrane</location>
        <topology evidence="1">Multi-pass membrane protein</topology>
    </subcellularLocation>
    <subcellularLocation>
        <location evidence="8">Cell membrane</location>
        <topology evidence="8">Multi-pass membrane protein</topology>
    </subcellularLocation>
</comment>
<protein>
    <submittedName>
        <fullName evidence="10">ABC transporter permease</fullName>
    </submittedName>
</protein>
<organism evidence="10 11">
    <name type="scientific">Pseudolabrys taiwanensis</name>
    <dbReference type="NCBI Taxonomy" id="331696"/>
    <lineage>
        <taxon>Bacteria</taxon>
        <taxon>Pseudomonadati</taxon>
        <taxon>Pseudomonadota</taxon>
        <taxon>Alphaproteobacteria</taxon>
        <taxon>Hyphomicrobiales</taxon>
        <taxon>Xanthobacteraceae</taxon>
        <taxon>Pseudolabrys</taxon>
    </lineage>
</organism>
<evidence type="ECO:0000256" key="5">
    <source>
        <dbReference type="ARBA" id="ARBA00022692"/>
    </source>
</evidence>
<feature type="transmembrane region" description="Helical" evidence="8">
    <location>
        <begin position="63"/>
        <end position="91"/>
    </location>
</feature>
<dbReference type="EMBL" id="CP031417">
    <property type="protein sequence ID" value="AXK79884.1"/>
    <property type="molecule type" value="Genomic_DNA"/>
</dbReference>
<dbReference type="CDD" id="cd06261">
    <property type="entry name" value="TM_PBP2"/>
    <property type="match status" value="1"/>
</dbReference>
<keyword evidence="11" id="KW-1185">Reference proteome</keyword>
<keyword evidence="3" id="KW-1003">Cell membrane</keyword>
<dbReference type="GO" id="GO:0005886">
    <property type="term" value="C:plasma membrane"/>
    <property type="evidence" value="ECO:0007669"/>
    <property type="project" value="UniProtKB-SubCell"/>
</dbReference>
<feature type="transmembrane region" description="Helical" evidence="8">
    <location>
        <begin position="233"/>
        <end position="255"/>
    </location>
</feature>
<evidence type="ECO:0000256" key="8">
    <source>
        <dbReference type="RuleBase" id="RU363032"/>
    </source>
</evidence>
<feature type="transmembrane region" description="Helical" evidence="8">
    <location>
        <begin position="139"/>
        <end position="158"/>
    </location>
</feature>
<evidence type="ECO:0000259" key="9">
    <source>
        <dbReference type="PROSITE" id="PS50928"/>
    </source>
</evidence>
<reference evidence="10 11" key="1">
    <citation type="submission" date="2018-07" db="EMBL/GenBank/DDBJ databases">
        <authorList>
            <person name="Quirk P.G."/>
            <person name="Krulwich T.A."/>
        </authorList>
    </citation>
    <scope>NUCLEOTIDE SEQUENCE [LARGE SCALE GENOMIC DNA]</scope>
    <source>
        <strain evidence="10 11">CC-BB4</strain>
    </source>
</reference>
<evidence type="ECO:0000313" key="10">
    <source>
        <dbReference type="EMBL" id="AXK79884.1"/>
    </source>
</evidence>
<dbReference type="SUPFAM" id="SSF161098">
    <property type="entry name" value="MetI-like"/>
    <property type="match status" value="1"/>
</dbReference>
<feature type="transmembrane region" description="Helical" evidence="8">
    <location>
        <begin position="103"/>
        <end position="127"/>
    </location>
</feature>
<dbReference type="PANTHER" id="PTHR43357">
    <property type="entry name" value="INNER MEMBRANE ABC TRANSPORTER PERMEASE PROTEIN YDCV"/>
    <property type="match status" value="1"/>
</dbReference>
<keyword evidence="4" id="KW-0997">Cell inner membrane</keyword>
<comment type="similarity">
    <text evidence="8">Belongs to the binding-protein-dependent transport system permease family.</text>
</comment>
<feature type="domain" description="ABC transmembrane type-1" evidence="9">
    <location>
        <begin position="67"/>
        <end position="255"/>
    </location>
</feature>
<dbReference type="PANTHER" id="PTHR43357:SF4">
    <property type="entry name" value="INNER MEMBRANE ABC TRANSPORTER PERMEASE PROTEIN YDCV"/>
    <property type="match status" value="1"/>
</dbReference>
<dbReference type="InterPro" id="IPR000515">
    <property type="entry name" value="MetI-like"/>
</dbReference>
<dbReference type="OrthoDB" id="9815533at2"/>
<keyword evidence="2 8" id="KW-0813">Transport</keyword>
<feature type="transmembrane region" description="Helical" evidence="8">
    <location>
        <begin position="12"/>
        <end position="36"/>
    </location>
</feature>
<feature type="transmembrane region" description="Helical" evidence="8">
    <location>
        <begin position="192"/>
        <end position="213"/>
    </location>
</feature>
<proteinExistence type="inferred from homology"/>
<dbReference type="RefSeq" id="WP_115688998.1">
    <property type="nucleotide sequence ID" value="NZ_CP031417.1"/>
</dbReference>
<accession>A0A345ZSI7</accession>
<dbReference type="Pfam" id="PF00528">
    <property type="entry name" value="BPD_transp_1"/>
    <property type="match status" value="1"/>
</dbReference>
<dbReference type="KEGG" id="ptaw:DW352_04735"/>
<dbReference type="GO" id="GO:0055085">
    <property type="term" value="P:transmembrane transport"/>
    <property type="evidence" value="ECO:0007669"/>
    <property type="project" value="InterPro"/>
</dbReference>
<evidence type="ECO:0000256" key="3">
    <source>
        <dbReference type="ARBA" id="ARBA00022475"/>
    </source>
</evidence>
<evidence type="ECO:0000256" key="7">
    <source>
        <dbReference type="ARBA" id="ARBA00023136"/>
    </source>
</evidence>
<evidence type="ECO:0000313" key="11">
    <source>
        <dbReference type="Proteomes" id="UP000254889"/>
    </source>
</evidence>
<evidence type="ECO:0000256" key="1">
    <source>
        <dbReference type="ARBA" id="ARBA00004429"/>
    </source>
</evidence>
<dbReference type="PROSITE" id="PS50928">
    <property type="entry name" value="ABC_TM1"/>
    <property type="match status" value="1"/>
</dbReference>